<dbReference type="Gene3D" id="1.10.10.10">
    <property type="entry name" value="Winged helix-like DNA-binding domain superfamily/Winged helix DNA-binding domain"/>
    <property type="match status" value="1"/>
</dbReference>
<protein>
    <submittedName>
        <fullName evidence="9">DNA translocase SpoIIIE</fullName>
    </submittedName>
</protein>
<keyword evidence="3 5" id="KW-0067">ATP-binding</keyword>
<dbReference type="AlphaFoldDB" id="A0A6N2TEN4"/>
<dbReference type="Gene3D" id="3.40.50.300">
    <property type="entry name" value="P-loop containing nucleotide triphosphate hydrolases"/>
    <property type="match status" value="1"/>
</dbReference>
<feature type="binding site" evidence="5">
    <location>
        <begin position="551"/>
        <end position="558"/>
    </location>
    <ligand>
        <name>ATP</name>
        <dbReference type="ChEBI" id="CHEBI:30616"/>
    </ligand>
</feature>
<name>A0A6N2TEN4_9FIRM</name>
<accession>A0A6N2TEN4</accession>
<feature type="compositionally biased region" description="Basic and acidic residues" evidence="6">
    <location>
        <begin position="284"/>
        <end position="306"/>
    </location>
</feature>
<evidence type="ECO:0000256" key="1">
    <source>
        <dbReference type="ARBA" id="ARBA00006474"/>
    </source>
</evidence>
<feature type="transmembrane region" description="Helical" evidence="7">
    <location>
        <begin position="167"/>
        <end position="189"/>
    </location>
</feature>
<sequence>MAMTKGKSSSRKKSTGAKKPTAKQLEAQNRARRQMWAVVLFALGILFGALALVKGDSFWNTLHNLLFGLFGWGGFLICPILIYIAVMTALEKPSGDIGHKLWQTFVLVALLCGAVQIFTLGIPETEGFIATAKQLYYSGEAMHGGGLAAGLVGVPLLHLFGKLGASITICLLIFVFVMVITGGTLIDLYQSAAQPVKKLEEAYVERVSDERRRPKFNIDVPLDDEPLPAHPVKSPKGSMDRSGVSKAKEKLLDSIAPLPPLAEGPVAAEEPASHKLDAKLLKPQFRCDPEPETQDKLPKEESKEQSAESENSAYLDDIISKLITVDKDAIPPKEEAGPAAEPAEGGTVLAQDLPWVDSPDELSSPETEPEQEPGDAAPGDLPLEDQEILIKDPQVPVYSFPPITLLNEAPPAKNDDVTEELKANAQRLVDTLQSFGVQTRIIDICRGPAVTRYELQPSAGVKISKITGLADDIALNLAAAGVRIEAPIPNKPAVGIEVPNKVVTTVSLREIIDSSEFMEAKSRVSVALGKDITGNIALADIAKMPHLLIAGSTGSGKSVCINSIIMSLLFKSSPDEVKFLMVDPKVVELGVYNGIPHLLVPVVTDPRKAAGALAWAVTEMLNRYKTFAETGVRDLSGYNSLCEEREDLHPMPQIVIIIDELADLMMAAPNEVEDSICRLAQMARAAGMHLIIATQRPSVDVITGVIKANIPSRIAFAVSSQVDSRTILDMGGAEKLLGRGDMLFSPVGAAKPIRVQGCFVSDKEIERVTSFLKEGEKHEYDQGIIEEIDKQAVAEPKGKNSGDGGGFNDEDEMLPLAVECVIEAGQASTSLLQRRLKLGYARAARLIDDMEVRGIVGPFEGSKPRQVLISKDRWIEMKLNNQQ</sequence>
<dbReference type="PANTHER" id="PTHR22683">
    <property type="entry name" value="SPORULATION PROTEIN RELATED"/>
    <property type="match status" value="1"/>
</dbReference>
<evidence type="ECO:0000256" key="4">
    <source>
        <dbReference type="ARBA" id="ARBA00023125"/>
    </source>
</evidence>
<evidence type="ECO:0000256" key="7">
    <source>
        <dbReference type="SAM" id="Phobius"/>
    </source>
</evidence>
<evidence type="ECO:0000256" key="3">
    <source>
        <dbReference type="ARBA" id="ARBA00022840"/>
    </source>
</evidence>
<dbReference type="SMART" id="SM00843">
    <property type="entry name" value="Ftsk_gamma"/>
    <property type="match status" value="1"/>
</dbReference>
<dbReference type="InterPro" id="IPR002543">
    <property type="entry name" value="FtsK_dom"/>
</dbReference>
<keyword evidence="2 5" id="KW-0547">Nucleotide-binding</keyword>
<keyword evidence="4" id="KW-0238">DNA-binding</keyword>
<proteinExistence type="inferred from homology"/>
<comment type="similarity">
    <text evidence="1">Belongs to the FtsK/SpoIIIE/SftA family.</text>
</comment>
<keyword evidence="7" id="KW-1133">Transmembrane helix</keyword>
<feature type="region of interest" description="Disordered" evidence="6">
    <location>
        <begin position="284"/>
        <end position="314"/>
    </location>
</feature>
<evidence type="ECO:0000256" key="5">
    <source>
        <dbReference type="PROSITE-ProRule" id="PRU00289"/>
    </source>
</evidence>
<dbReference type="PROSITE" id="PS50901">
    <property type="entry name" value="FTSK"/>
    <property type="match status" value="1"/>
</dbReference>
<dbReference type="InterPro" id="IPR041027">
    <property type="entry name" value="FtsK_alpha"/>
</dbReference>
<dbReference type="SMART" id="SM00382">
    <property type="entry name" value="AAA"/>
    <property type="match status" value="1"/>
</dbReference>
<dbReference type="InterPro" id="IPR027417">
    <property type="entry name" value="P-loop_NTPase"/>
</dbReference>
<dbReference type="GO" id="GO:0003677">
    <property type="term" value="F:DNA binding"/>
    <property type="evidence" value="ECO:0007669"/>
    <property type="project" value="UniProtKB-KW"/>
</dbReference>
<dbReference type="PANTHER" id="PTHR22683:SF41">
    <property type="entry name" value="DNA TRANSLOCASE FTSK"/>
    <property type="match status" value="1"/>
</dbReference>
<feature type="transmembrane region" description="Helical" evidence="7">
    <location>
        <begin position="142"/>
        <end position="160"/>
    </location>
</feature>
<keyword evidence="7" id="KW-0812">Transmembrane</keyword>
<evidence type="ECO:0000256" key="6">
    <source>
        <dbReference type="SAM" id="MobiDB-lite"/>
    </source>
</evidence>
<feature type="transmembrane region" description="Helical" evidence="7">
    <location>
        <begin position="102"/>
        <end position="122"/>
    </location>
</feature>
<dbReference type="InterPro" id="IPR036388">
    <property type="entry name" value="WH-like_DNA-bd_sf"/>
</dbReference>
<dbReference type="Pfam" id="PF17854">
    <property type="entry name" value="FtsK_alpha"/>
    <property type="match status" value="1"/>
</dbReference>
<organism evidence="9">
    <name type="scientific">uncultured Anaerotruncus sp</name>
    <dbReference type="NCBI Taxonomy" id="905011"/>
    <lineage>
        <taxon>Bacteria</taxon>
        <taxon>Bacillati</taxon>
        <taxon>Bacillota</taxon>
        <taxon>Clostridia</taxon>
        <taxon>Eubacteriales</taxon>
        <taxon>Oscillospiraceae</taxon>
        <taxon>Anaerotruncus</taxon>
        <taxon>environmental samples</taxon>
    </lineage>
</organism>
<dbReference type="InterPro" id="IPR050206">
    <property type="entry name" value="FtsK/SpoIIIE/SftA"/>
</dbReference>
<dbReference type="Pfam" id="PF09397">
    <property type="entry name" value="FtsK_gamma"/>
    <property type="match status" value="1"/>
</dbReference>
<dbReference type="InterPro" id="IPR018541">
    <property type="entry name" value="Ftsk_gamma"/>
</dbReference>
<feature type="transmembrane region" description="Helical" evidence="7">
    <location>
        <begin position="65"/>
        <end position="90"/>
    </location>
</feature>
<evidence type="ECO:0000313" key="9">
    <source>
        <dbReference type="EMBL" id="VYT04068.1"/>
    </source>
</evidence>
<evidence type="ECO:0000256" key="2">
    <source>
        <dbReference type="ARBA" id="ARBA00022741"/>
    </source>
</evidence>
<feature type="region of interest" description="Disordered" evidence="6">
    <location>
        <begin position="355"/>
        <end position="381"/>
    </location>
</feature>
<feature type="domain" description="FtsK" evidence="8">
    <location>
        <begin position="533"/>
        <end position="725"/>
    </location>
</feature>
<dbReference type="SUPFAM" id="SSF46785">
    <property type="entry name" value="Winged helix' DNA-binding domain"/>
    <property type="match status" value="1"/>
</dbReference>
<dbReference type="Gene3D" id="3.30.980.40">
    <property type="match status" value="1"/>
</dbReference>
<dbReference type="EMBL" id="CACRSL010000003">
    <property type="protein sequence ID" value="VYT04068.1"/>
    <property type="molecule type" value="Genomic_DNA"/>
</dbReference>
<evidence type="ECO:0000259" key="8">
    <source>
        <dbReference type="PROSITE" id="PS50901"/>
    </source>
</evidence>
<dbReference type="InterPro" id="IPR036390">
    <property type="entry name" value="WH_DNA-bd_sf"/>
</dbReference>
<gene>
    <name evidence="9" type="primary">spoIIIE</name>
    <name evidence="9" type="ORF">AULFYP135_01400</name>
</gene>
<dbReference type="SUPFAM" id="SSF52540">
    <property type="entry name" value="P-loop containing nucleoside triphosphate hydrolases"/>
    <property type="match status" value="1"/>
</dbReference>
<dbReference type="Pfam" id="PF01580">
    <property type="entry name" value="FtsK_SpoIIIE"/>
    <property type="match status" value="1"/>
</dbReference>
<dbReference type="InterPro" id="IPR003593">
    <property type="entry name" value="AAA+_ATPase"/>
</dbReference>
<feature type="region of interest" description="Disordered" evidence="6">
    <location>
        <begin position="215"/>
        <end position="246"/>
    </location>
</feature>
<feature type="region of interest" description="Disordered" evidence="6">
    <location>
        <begin position="1"/>
        <end position="26"/>
    </location>
</feature>
<reference evidence="9" key="1">
    <citation type="submission" date="2019-11" db="EMBL/GenBank/DDBJ databases">
        <authorList>
            <person name="Feng L."/>
        </authorList>
    </citation>
    <scope>NUCLEOTIDE SEQUENCE</scope>
    <source>
        <strain evidence="9">AundefinedLFYP135</strain>
    </source>
</reference>
<dbReference type="GO" id="GO:0016020">
    <property type="term" value="C:membrane"/>
    <property type="evidence" value="ECO:0007669"/>
    <property type="project" value="UniProtKB-SubCell"/>
</dbReference>
<dbReference type="CDD" id="cd01127">
    <property type="entry name" value="TrwB_TraG_TraD_VirD4"/>
    <property type="match status" value="1"/>
</dbReference>
<dbReference type="GO" id="GO:0005524">
    <property type="term" value="F:ATP binding"/>
    <property type="evidence" value="ECO:0007669"/>
    <property type="project" value="UniProtKB-UniRule"/>
</dbReference>
<keyword evidence="7" id="KW-0472">Membrane</keyword>